<comment type="caution">
    <text evidence="1">The sequence shown here is derived from an EMBL/GenBank/DDBJ whole genome shotgun (WGS) entry which is preliminary data.</text>
</comment>
<evidence type="ECO:0000313" key="1">
    <source>
        <dbReference type="EMBL" id="EAZ80786.1"/>
    </source>
</evidence>
<dbReference type="STRING" id="388413.ALPR1_07670"/>
<dbReference type="EMBL" id="AAXU02000001">
    <property type="protein sequence ID" value="EAZ80786.1"/>
    <property type="molecule type" value="Genomic_DNA"/>
</dbReference>
<organism evidence="1 2">
    <name type="scientific">Algoriphagus machipongonensis</name>
    <dbReference type="NCBI Taxonomy" id="388413"/>
    <lineage>
        <taxon>Bacteria</taxon>
        <taxon>Pseudomonadati</taxon>
        <taxon>Bacteroidota</taxon>
        <taxon>Cytophagia</taxon>
        <taxon>Cytophagales</taxon>
        <taxon>Cyclobacteriaceae</taxon>
        <taxon>Algoriphagus</taxon>
    </lineage>
</organism>
<proteinExistence type="predicted"/>
<sequence>MKINVLILVVLALVISCNPKVEETSGNASQSAQSQELNYDEETTQQVVDHHFKAFVENDLGEVMADYTEESILITPDRTYRGLAEIRENFVNAYAALPKDSTNVTLIKNLSVKDVGYIIWEAEAPSLSFKDCSDSFIVHDGKIIRQTFMGVITPK</sequence>
<keyword evidence="2" id="KW-1185">Reference proteome</keyword>
<accession>A3HZV0</accession>
<dbReference type="SUPFAM" id="SSF54427">
    <property type="entry name" value="NTF2-like"/>
    <property type="match status" value="1"/>
</dbReference>
<dbReference type="OrthoDB" id="680344at2"/>
<dbReference type="eggNOG" id="COG4319">
    <property type="taxonomic scope" value="Bacteria"/>
</dbReference>
<dbReference type="HOGENOM" id="CLU_142681_1_0_10"/>
<dbReference type="EMBL" id="CM001023">
    <property type="protein sequence ID" value="EAZ80786.1"/>
    <property type="molecule type" value="Genomic_DNA"/>
</dbReference>
<reference evidence="1 2" key="1">
    <citation type="journal article" date="2011" name="J. Bacteriol.">
        <title>Complete genome sequence of Algoriphagus sp. PR1, bacterial prey of a colony-forming choanoflagellate.</title>
        <authorList>
            <person name="Alegado R.A."/>
            <person name="Ferriera S."/>
            <person name="Nusbaum C."/>
            <person name="Young S.K."/>
            <person name="Zeng Q."/>
            <person name="Imamovic A."/>
            <person name="Fairclough S.R."/>
            <person name="King N."/>
        </authorList>
    </citation>
    <scope>NUCLEOTIDE SEQUENCE [LARGE SCALE GENOMIC DNA]</scope>
    <source>
        <strain evidence="1 2">PR1</strain>
    </source>
</reference>
<evidence type="ECO:0000313" key="2">
    <source>
        <dbReference type="Proteomes" id="UP000003919"/>
    </source>
</evidence>
<evidence type="ECO:0008006" key="3">
    <source>
        <dbReference type="Google" id="ProtNLM"/>
    </source>
</evidence>
<dbReference type="Proteomes" id="UP000003919">
    <property type="component" value="Chromosome"/>
</dbReference>
<dbReference type="AlphaFoldDB" id="A3HZV0"/>
<gene>
    <name evidence="1" type="ORF">ALPR1_07670</name>
</gene>
<protein>
    <recommendedName>
        <fullName evidence="3">SnoaL-like domain-containing protein</fullName>
    </recommendedName>
</protein>
<dbReference type="InterPro" id="IPR032710">
    <property type="entry name" value="NTF2-like_dom_sf"/>
</dbReference>
<dbReference type="RefSeq" id="WP_008199594.1">
    <property type="nucleotide sequence ID" value="NZ_CM001023.1"/>
</dbReference>
<dbReference type="Gene3D" id="3.10.450.50">
    <property type="match status" value="1"/>
</dbReference>
<name>A3HZV0_9BACT</name>
<dbReference type="PROSITE" id="PS51257">
    <property type="entry name" value="PROKAR_LIPOPROTEIN"/>
    <property type="match status" value="1"/>
</dbReference>